<comment type="cofactor">
    <cofactor evidence="1">
        <name>pyridoxal 5'-phosphate</name>
        <dbReference type="ChEBI" id="CHEBI:597326"/>
    </cofactor>
</comment>
<organism evidence="10 11">
    <name type="scientific">Candidatus Endolissoclinum faulkneri L5</name>
    <dbReference type="NCBI Taxonomy" id="1401328"/>
    <lineage>
        <taxon>Bacteria</taxon>
        <taxon>Pseudomonadati</taxon>
        <taxon>Pseudomonadota</taxon>
        <taxon>Alphaproteobacteria</taxon>
        <taxon>Rhodospirillales</taxon>
        <taxon>Rhodospirillaceae</taxon>
        <taxon>Candidatus Endolissoclinum</taxon>
    </lineage>
</organism>
<dbReference type="Pfam" id="PF00155">
    <property type="entry name" value="Aminotran_1_2"/>
    <property type="match status" value="1"/>
</dbReference>
<dbReference type="GO" id="GO:0004069">
    <property type="term" value="F:L-aspartate:2-oxoglutarate aminotransferase activity"/>
    <property type="evidence" value="ECO:0007669"/>
    <property type="project" value="UniProtKB-EC"/>
</dbReference>
<dbReference type="PATRIC" id="fig|1401328.3.peg.730"/>
<evidence type="ECO:0000256" key="6">
    <source>
        <dbReference type="ARBA" id="ARBA00022679"/>
    </source>
</evidence>
<dbReference type="AlphaFoldDB" id="V9TUU0"/>
<dbReference type="GO" id="GO:0006520">
    <property type="term" value="P:amino acid metabolic process"/>
    <property type="evidence" value="ECO:0007669"/>
    <property type="project" value="InterPro"/>
</dbReference>
<dbReference type="PANTHER" id="PTHR46383:SF1">
    <property type="entry name" value="ASPARTATE AMINOTRANSFERASE"/>
    <property type="match status" value="1"/>
</dbReference>
<keyword evidence="5 10" id="KW-0032">Aminotransferase</keyword>
<dbReference type="SUPFAM" id="SSF53383">
    <property type="entry name" value="PLP-dependent transferases"/>
    <property type="match status" value="1"/>
</dbReference>
<dbReference type="InterPro" id="IPR015421">
    <property type="entry name" value="PyrdxlP-dep_Trfase_major"/>
</dbReference>
<dbReference type="Proteomes" id="UP000018700">
    <property type="component" value="Chromosome"/>
</dbReference>
<comment type="catalytic activity">
    <reaction evidence="8">
        <text>L-aspartate + 2-oxoglutarate = oxaloacetate + L-glutamate</text>
        <dbReference type="Rhea" id="RHEA:21824"/>
        <dbReference type="ChEBI" id="CHEBI:16452"/>
        <dbReference type="ChEBI" id="CHEBI:16810"/>
        <dbReference type="ChEBI" id="CHEBI:29985"/>
        <dbReference type="ChEBI" id="CHEBI:29991"/>
        <dbReference type="EC" id="2.6.1.1"/>
    </reaction>
</comment>
<keyword evidence="6 10" id="KW-0808">Transferase</keyword>
<evidence type="ECO:0000256" key="5">
    <source>
        <dbReference type="ARBA" id="ARBA00022576"/>
    </source>
</evidence>
<dbReference type="GO" id="GO:0030170">
    <property type="term" value="F:pyridoxal phosphate binding"/>
    <property type="evidence" value="ECO:0007669"/>
    <property type="project" value="InterPro"/>
</dbReference>
<dbReference type="InterPro" id="IPR050596">
    <property type="entry name" value="AspAT/PAT-like"/>
</dbReference>
<dbReference type="FunFam" id="3.40.640.10:FF:000033">
    <property type="entry name" value="Aspartate aminotransferase"/>
    <property type="match status" value="1"/>
</dbReference>
<accession>V9TUU0</accession>
<evidence type="ECO:0000256" key="3">
    <source>
        <dbReference type="ARBA" id="ARBA00011738"/>
    </source>
</evidence>
<dbReference type="STRING" id="1401328.P856_723"/>
<evidence type="ECO:0000256" key="4">
    <source>
        <dbReference type="ARBA" id="ARBA00012753"/>
    </source>
</evidence>
<dbReference type="RefSeq" id="WP_025300804.1">
    <property type="nucleotide sequence ID" value="NZ_CP006745.1"/>
</dbReference>
<dbReference type="EC" id="2.6.1.1" evidence="4"/>
<dbReference type="EMBL" id="CP006745">
    <property type="protein sequence ID" value="AHC73927.1"/>
    <property type="molecule type" value="Genomic_DNA"/>
</dbReference>
<protein>
    <recommendedName>
        <fullName evidence="4">aspartate transaminase</fullName>
        <ecNumber evidence="4">2.6.1.1</ecNumber>
    </recommendedName>
</protein>
<evidence type="ECO:0000256" key="1">
    <source>
        <dbReference type="ARBA" id="ARBA00001933"/>
    </source>
</evidence>
<comment type="subunit">
    <text evidence="3">Homodimer.</text>
</comment>
<evidence type="ECO:0000259" key="9">
    <source>
        <dbReference type="Pfam" id="PF00155"/>
    </source>
</evidence>
<reference evidence="10 11" key="1">
    <citation type="journal article" date="2013" name="PLoS ONE">
        <title>Bacterial endosymbiosis in a chordate host: long-term co-evolution and conservation of secondary metabolism.</title>
        <authorList>
            <person name="Kwan J.C."/>
            <person name="Schmidt E.W."/>
        </authorList>
    </citation>
    <scope>NUCLEOTIDE SEQUENCE [LARGE SCALE GENOMIC DNA]</scope>
    <source>
        <strain evidence="11">faulkneri L5</strain>
    </source>
</reference>
<comment type="similarity">
    <text evidence="2">Belongs to the class-I pyridoxal-phosphate-dependent aminotransferase family.</text>
</comment>
<evidence type="ECO:0000313" key="11">
    <source>
        <dbReference type="Proteomes" id="UP000018700"/>
    </source>
</evidence>
<keyword evidence="7" id="KW-0663">Pyridoxal phosphate</keyword>
<dbReference type="Gene3D" id="3.40.640.10">
    <property type="entry name" value="Type I PLP-dependent aspartate aminotransferase-like (Major domain)"/>
    <property type="match status" value="1"/>
</dbReference>
<name>V9TUU0_9PROT</name>
<evidence type="ECO:0000313" key="10">
    <source>
        <dbReference type="EMBL" id="AHC73927.1"/>
    </source>
</evidence>
<dbReference type="Gene3D" id="3.90.1150.10">
    <property type="entry name" value="Aspartate Aminotransferase, domain 1"/>
    <property type="match status" value="1"/>
</dbReference>
<dbReference type="PANTHER" id="PTHR46383">
    <property type="entry name" value="ASPARTATE AMINOTRANSFERASE"/>
    <property type="match status" value="1"/>
</dbReference>
<evidence type="ECO:0000256" key="2">
    <source>
        <dbReference type="ARBA" id="ARBA00007441"/>
    </source>
</evidence>
<dbReference type="HOGENOM" id="CLU_017584_4_3_5"/>
<dbReference type="KEGG" id="efk:P856_723"/>
<evidence type="ECO:0000256" key="8">
    <source>
        <dbReference type="ARBA" id="ARBA00049185"/>
    </source>
</evidence>
<keyword evidence="11" id="KW-1185">Reference proteome</keyword>
<dbReference type="eggNOG" id="COG0436">
    <property type="taxonomic scope" value="Bacteria"/>
</dbReference>
<proteinExistence type="inferred from homology"/>
<gene>
    <name evidence="10" type="primary">aspB</name>
    <name evidence="10" type="ORF">P856_723</name>
</gene>
<dbReference type="CDD" id="cd00609">
    <property type="entry name" value="AAT_like"/>
    <property type="match status" value="1"/>
</dbReference>
<dbReference type="OrthoDB" id="9763453at2"/>
<dbReference type="InterPro" id="IPR004839">
    <property type="entry name" value="Aminotransferase_I/II_large"/>
</dbReference>
<feature type="domain" description="Aminotransferase class I/classII large" evidence="9">
    <location>
        <begin position="32"/>
        <end position="392"/>
    </location>
</feature>
<evidence type="ECO:0000256" key="7">
    <source>
        <dbReference type="ARBA" id="ARBA00022898"/>
    </source>
</evidence>
<dbReference type="InterPro" id="IPR015424">
    <property type="entry name" value="PyrdxlP-dep_Trfase"/>
</dbReference>
<dbReference type="InterPro" id="IPR015422">
    <property type="entry name" value="PyrdxlP-dep_Trfase_small"/>
</dbReference>
<sequence length="401" mass="43808">MSILAKRLSRLRTSPTIAINTKVIELKASGYDIISLGAGEPDFDTPQHICQAAKVAIDKGLTRYTPVGGTLELKEAIALKFKNDNSLTYACNQIIASNGCKQVLYNAFLATLEPGDKVIIPSPYWVSYPDMVILADAEPIFINCPEEKGFKLQAADLEQAITPKTKWLILNSPSNPTGASYTYAEMKNITNVLMQHPHVHIITDDIYEHIVYDGFKFYTPIQVEPGIYNRTLTINGMSKAYCMTGWRIGYAGGPVNLIKAITDIQSQSTSNPCSISQAASVAALMGDHSFIAKNNKIFKKRRDLVVSMLNKANGIECTVPDGAFYVYPSIKGCIGSTTPSGKTINSDSDFVSALLDSEGVATVQGCVFGMSPYFRVSYATSSTLLEEACNRIQRFCASLKR</sequence>